<keyword evidence="4 5" id="KW-0418">Kinase</keyword>
<proteinExistence type="predicted"/>
<reference evidence="5" key="2">
    <citation type="journal article" date="2021" name="Microbiome">
        <title>Successional dynamics and alternative stable states in a saline activated sludge microbial community over 9 years.</title>
        <authorList>
            <person name="Wang Y."/>
            <person name="Ye J."/>
            <person name="Ju F."/>
            <person name="Liu L."/>
            <person name="Boyd J.A."/>
            <person name="Deng Y."/>
            <person name="Parks D.H."/>
            <person name="Jiang X."/>
            <person name="Yin X."/>
            <person name="Woodcroft B.J."/>
            <person name="Tyson G.W."/>
            <person name="Hugenholtz P."/>
            <person name="Polz M.F."/>
            <person name="Zhang T."/>
        </authorList>
    </citation>
    <scope>NUCLEOTIDE SEQUENCE</scope>
    <source>
        <strain evidence="5">HKST-UBA02</strain>
    </source>
</reference>
<evidence type="ECO:0000256" key="3">
    <source>
        <dbReference type="ARBA" id="ARBA00022741"/>
    </source>
</evidence>
<dbReference type="EMBL" id="JAGQKY010000190">
    <property type="protein sequence ID" value="MCA9397908.1"/>
    <property type="molecule type" value="Genomic_DNA"/>
</dbReference>
<evidence type="ECO:0000256" key="1">
    <source>
        <dbReference type="ARBA" id="ARBA00022679"/>
    </source>
</evidence>
<accession>A0A955LWP9</accession>
<keyword evidence="1" id="KW-0808">Transferase</keyword>
<sequence length="298" mass="33969">MEEQFPIFKTKIDGLTQDFDLNSPAGRHEYFHAKAGDKIEALKQYLDSDSFVSFWLAKKGAGKGTYSKMFAEIIGEERVAHIAVGDIVRDVHAAIDDDEKKRELINYLHDHYRGPISVDEAIDALLGRSVTSLLPTEFILTLIRREIEQLDGQCILMDGFPRGLDQVSYSLYFREIMNLRHDPDFFVLIDVPNDVIDARYKARVVCPQCQLSRNIKFLVTKFVEYDDSTDMYYLLCDNPACDGHGTQRMGPKEGQELGIEAIRDRIETDESLISYALRLRGVPLIKLRNTVPVSKAQD</sequence>
<evidence type="ECO:0000256" key="4">
    <source>
        <dbReference type="ARBA" id="ARBA00022777"/>
    </source>
</evidence>
<evidence type="ECO:0000256" key="2">
    <source>
        <dbReference type="ARBA" id="ARBA00022727"/>
    </source>
</evidence>
<reference evidence="5" key="1">
    <citation type="submission" date="2020-04" db="EMBL/GenBank/DDBJ databases">
        <authorList>
            <person name="Zhang T."/>
        </authorList>
    </citation>
    <scope>NUCLEOTIDE SEQUENCE</scope>
    <source>
        <strain evidence="5">HKST-UBA02</strain>
    </source>
</reference>
<comment type="caution">
    <text evidence="5">The sequence shown here is derived from an EMBL/GenBank/DDBJ whole genome shotgun (WGS) entry which is preliminary data.</text>
</comment>
<keyword evidence="3" id="KW-0547">Nucleotide-binding</keyword>
<evidence type="ECO:0000313" key="5">
    <source>
        <dbReference type="EMBL" id="MCA9397908.1"/>
    </source>
</evidence>
<dbReference type="InterPro" id="IPR027417">
    <property type="entry name" value="P-loop_NTPase"/>
</dbReference>
<dbReference type="Gene3D" id="3.40.50.300">
    <property type="entry name" value="P-loop containing nucleotide triphosphate hydrolases"/>
    <property type="match status" value="1"/>
</dbReference>
<gene>
    <name evidence="5" type="ORF">KC573_03685</name>
</gene>
<dbReference type="InterPro" id="IPR033690">
    <property type="entry name" value="Adenylat_kinase_CS"/>
</dbReference>
<dbReference type="Proteomes" id="UP000699691">
    <property type="component" value="Unassembled WGS sequence"/>
</dbReference>
<dbReference type="GO" id="GO:0019205">
    <property type="term" value="F:nucleobase-containing compound kinase activity"/>
    <property type="evidence" value="ECO:0007669"/>
    <property type="project" value="InterPro"/>
</dbReference>
<protein>
    <submittedName>
        <fullName evidence="5">Nucleoside monophosphate kinase</fullName>
    </submittedName>
</protein>
<keyword evidence="2" id="KW-0545">Nucleotide biosynthesis</keyword>
<evidence type="ECO:0000313" key="6">
    <source>
        <dbReference type="Proteomes" id="UP000699691"/>
    </source>
</evidence>
<organism evidence="5 6">
    <name type="scientific">candidate division WWE3 bacterium</name>
    <dbReference type="NCBI Taxonomy" id="2053526"/>
    <lineage>
        <taxon>Bacteria</taxon>
        <taxon>Katanobacteria</taxon>
    </lineage>
</organism>
<dbReference type="AlphaFoldDB" id="A0A955LWP9"/>
<dbReference type="GO" id="GO:0005524">
    <property type="term" value="F:ATP binding"/>
    <property type="evidence" value="ECO:0007669"/>
    <property type="project" value="InterPro"/>
</dbReference>
<dbReference type="SUPFAM" id="SSF52540">
    <property type="entry name" value="P-loop containing nucleoside triphosphate hydrolases"/>
    <property type="match status" value="1"/>
</dbReference>
<dbReference type="PANTHER" id="PTHR23359">
    <property type="entry name" value="NUCLEOTIDE KINASE"/>
    <property type="match status" value="1"/>
</dbReference>
<dbReference type="PROSITE" id="PS00113">
    <property type="entry name" value="ADENYLATE_KINASE"/>
    <property type="match status" value="1"/>
</dbReference>
<dbReference type="InterPro" id="IPR000850">
    <property type="entry name" value="Adenylat/UMP-CMP_kin"/>
</dbReference>
<feature type="non-terminal residue" evidence="5">
    <location>
        <position position="298"/>
    </location>
</feature>
<name>A0A955LWP9_UNCKA</name>
<dbReference type="GO" id="GO:0009165">
    <property type="term" value="P:nucleotide biosynthetic process"/>
    <property type="evidence" value="ECO:0007669"/>
    <property type="project" value="UniProtKB-KW"/>
</dbReference>